<dbReference type="AlphaFoldDB" id="A0A2V4VW91"/>
<dbReference type="Proteomes" id="UP000509327">
    <property type="component" value="Chromosome"/>
</dbReference>
<evidence type="ECO:0000313" key="3">
    <source>
        <dbReference type="EMBL" id="QKS55945.1"/>
    </source>
</evidence>
<dbReference type="Pfam" id="PF20274">
    <property type="entry name" value="cREC_REC"/>
    <property type="match status" value="1"/>
</dbReference>
<organism evidence="2 4">
    <name type="scientific">Paenibacillus barcinonensis</name>
    <dbReference type="NCBI Taxonomy" id="198119"/>
    <lineage>
        <taxon>Bacteria</taxon>
        <taxon>Bacillati</taxon>
        <taxon>Bacillota</taxon>
        <taxon>Bacilli</taxon>
        <taxon>Bacillales</taxon>
        <taxon>Paenibacillaceae</taxon>
        <taxon>Paenibacillus</taxon>
    </lineage>
</organism>
<name>A0A2V4VW91_PAEBA</name>
<reference evidence="2 4" key="1">
    <citation type="submission" date="2018-06" db="EMBL/GenBank/DDBJ databases">
        <title>Genomic Encyclopedia of Type Strains, Phase III (KMG-III): the genomes of soil and plant-associated and newly described type strains.</title>
        <authorList>
            <person name="Whitman W."/>
        </authorList>
    </citation>
    <scope>NUCLEOTIDE SEQUENCE [LARGE SCALE GENOMIC DNA]</scope>
    <source>
        <strain evidence="2 4">CECT 7022</strain>
    </source>
</reference>
<evidence type="ECO:0000313" key="4">
    <source>
        <dbReference type="Proteomes" id="UP000247790"/>
    </source>
</evidence>
<evidence type="ECO:0000313" key="2">
    <source>
        <dbReference type="EMBL" id="PYE51576.1"/>
    </source>
</evidence>
<reference evidence="3 5" key="2">
    <citation type="submission" date="2020-06" db="EMBL/GenBank/DDBJ databases">
        <title>Complete genome of Paenibacillus barcinonensis KACC11450.</title>
        <authorList>
            <person name="Kim M."/>
            <person name="Park Y.-J."/>
            <person name="Shin J.-H."/>
        </authorList>
    </citation>
    <scope>NUCLEOTIDE SEQUENCE [LARGE SCALE GENOMIC DNA]</scope>
    <source>
        <strain evidence="3 5">KACC11450</strain>
    </source>
</reference>
<dbReference type="EMBL" id="QJSW01000002">
    <property type="protein sequence ID" value="PYE51576.1"/>
    <property type="molecule type" value="Genomic_DNA"/>
</dbReference>
<dbReference type="RefSeq" id="WP_110895428.1">
    <property type="nucleotide sequence ID" value="NZ_CP054614.1"/>
</dbReference>
<proteinExistence type="predicted"/>
<gene>
    <name evidence="2" type="ORF">DFQ00_102371</name>
    <name evidence="3" type="ORF">HUB98_06065</name>
</gene>
<evidence type="ECO:0000259" key="1">
    <source>
        <dbReference type="Pfam" id="PF20274"/>
    </source>
</evidence>
<dbReference type="Proteomes" id="UP000247790">
    <property type="component" value="Unassembled WGS sequence"/>
</dbReference>
<sequence length="120" mass="13921">MTDKINLYVDDLRDCPEGFVVARTYYEAIHILETRKVAILTLDHDLGEDVDGVELPNGYDLVKYFCEHGLRADKIYIHTDNPVGRQNMYETLLAAQRREFIAEDIEIYHYSITVNKHSGE</sequence>
<evidence type="ECO:0000313" key="5">
    <source>
        <dbReference type="Proteomes" id="UP000509327"/>
    </source>
</evidence>
<feature type="domain" description="Cyclic-phosphate processing Receiver" evidence="1">
    <location>
        <begin position="5"/>
        <end position="92"/>
    </location>
</feature>
<dbReference type="OrthoDB" id="2614698at2"/>
<keyword evidence="5" id="KW-1185">Reference proteome</keyword>
<protein>
    <recommendedName>
        <fullName evidence="1">Cyclic-phosphate processing Receiver domain-containing protein</fullName>
    </recommendedName>
</protein>
<accession>A0A2V4VW91</accession>
<dbReference type="EMBL" id="CP054614">
    <property type="protein sequence ID" value="QKS55945.1"/>
    <property type="molecule type" value="Genomic_DNA"/>
</dbReference>
<dbReference type="InterPro" id="IPR046909">
    <property type="entry name" value="cREC_REC"/>
</dbReference>